<reference evidence="3" key="1">
    <citation type="submission" date="2020-08" db="EMBL/GenBank/DDBJ databases">
        <title>Multicomponent nature underlies the extraordinary mechanical properties of spider dragline silk.</title>
        <authorList>
            <person name="Kono N."/>
            <person name="Nakamura H."/>
            <person name="Mori M."/>
            <person name="Yoshida Y."/>
            <person name="Ohtoshi R."/>
            <person name="Malay A.D."/>
            <person name="Moran D.A.P."/>
            <person name="Tomita M."/>
            <person name="Numata K."/>
            <person name="Arakawa K."/>
        </authorList>
    </citation>
    <scope>NUCLEOTIDE SEQUENCE</scope>
</reference>
<dbReference type="EMBL" id="BMAV01017908">
    <property type="protein sequence ID" value="GFY69947.1"/>
    <property type="molecule type" value="Genomic_DNA"/>
</dbReference>
<feature type="compositionally biased region" description="Basic and acidic residues" evidence="1">
    <location>
        <begin position="20"/>
        <end position="31"/>
    </location>
</feature>
<evidence type="ECO:0000256" key="1">
    <source>
        <dbReference type="SAM" id="MobiDB-lite"/>
    </source>
</evidence>
<dbReference type="AlphaFoldDB" id="A0A8X6YG14"/>
<feature type="region of interest" description="Disordered" evidence="1">
    <location>
        <begin position="1"/>
        <end position="55"/>
    </location>
</feature>
<sequence length="143" mass="15645">MNRTNVAEKVKEPVGTGVHDIPEHDCSHHNESSSSSDIDVIDETAEESPSNVSISSMEFSLSGSLGRSPVEPEARAGPELVLEQSVGFRIPILERFHLFSQTVQRIIIVISMFVVIFGIYISASDSAQGMIIRMKDRMSALQG</sequence>
<feature type="compositionally biased region" description="Basic and acidic residues" evidence="1">
    <location>
        <begin position="1"/>
        <end position="12"/>
    </location>
</feature>
<evidence type="ECO:0000256" key="2">
    <source>
        <dbReference type="SAM" id="Phobius"/>
    </source>
</evidence>
<evidence type="ECO:0000313" key="4">
    <source>
        <dbReference type="Proteomes" id="UP000886998"/>
    </source>
</evidence>
<gene>
    <name evidence="3" type="ORF">TNIN_488081</name>
</gene>
<accession>A0A8X6YG14</accession>
<keyword evidence="2" id="KW-0472">Membrane</keyword>
<evidence type="ECO:0000313" key="3">
    <source>
        <dbReference type="EMBL" id="GFY69947.1"/>
    </source>
</evidence>
<keyword evidence="2" id="KW-0812">Transmembrane</keyword>
<protein>
    <submittedName>
        <fullName evidence="3">Uncharacterized protein</fullName>
    </submittedName>
</protein>
<proteinExistence type="predicted"/>
<keyword evidence="4" id="KW-1185">Reference proteome</keyword>
<comment type="caution">
    <text evidence="3">The sequence shown here is derived from an EMBL/GenBank/DDBJ whole genome shotgun (WGS) entry which is preliminary data.</text>
</comment>
<keyword evidence="2" id="KW-1133">Transmembrane helix</keyword>
<organism evidence="3 4">
    <name type="scientific">Trichonephila inaurata madagascariensis</name>
    <dbReference type="NCBI Taxonomy" id="2747483"/>
    <lineage>
        <taxon>Eukaryota</taxon>
        <taxon>Metazoa</taxon>
        <taxon>Ecdysozoa</taxon>
        <taxon>Arthropoda</taxon>
        <taxon>Chelicerata</taxon>
        <taxon>Arachnida</taxon>
        <taxon>Araneae</taxon>
        <taxon>Araneomorphae</taxon>
        <taxon>Entelegynae</taxon>
        <taxon>Araneoidea</taxon>
        <taxon>Nephilidae</taxon>
        <taxon>Trichonephila</taxon>
        <taxon>Trichonephila inaurata</taxon>
    </lineage>
</organism>
<name>A0A8X6YG14_9ARAC</name>
<dbReference type="Proteomes" id="UP000886998">
    <property type="component" value="Unassembled WGS sequence"/>
</dbReference>
<feature type="transmembrane region" description="Helical" evidence="2">
    <location>
        <begin position="103"/>
        <end position="123"/>
    </location>
</feature>